<evidence type="ECO:0000313" key="5">
    <source>
        <dbReference type="EMBL" id="KAB2575188.1"/>
    </source>
</evidence>
<keyword evidence="6" id="KW-1185">Reference proteome</keyword>
<dbReference type="EMBL" id="VCHE01000035">
    <property type="protein sequence ID" value="KAB2575188.1"/>
    <property type="molecule type" value="Genomic_DNA"/>
</dbReference>
<reference evidence="5 6" key="1">
    <citation type="journal article" date="2019" name="Sci. Rep.">
        <title>A multi-omics analysis of the grapevine pathogen Lasiodiplodia theobromae reveals that temperature affects the expression of virulence- and pathogenicity-related genes.</title>
        <authorList>
            <person name="Felix C."/>
            <person name="Meneses R."/>
            <person name="Goncalves M.F.M."/>
            <person name="Tilleman L."/>
            <person name="Duarte A.S."/>
            <person name="Jorrin-Novo J.V."/>
            <person name="Van de Peer Y."/>
            <person name="Deforce D."/>
            <person name="Van Nieuwerburgh F."/>
            <person name="Esteves A.C."/>
            <person name="Alves A."/>
        </authorList>
    </citation>
    <scope>NUCLEOTIDE SEQUENCE [LARGE SCALE GENOMIC DNA]</scope>
    <source>
        <strain evidence="5 6">LA-SOL3</strain>
    </source>
</reference>
<comment type="cofactor">
    <cofactor evidence="1">
        <name>pyridoxal 5'-phosphate</name>
        <dbReference type="ChEBI" id="CHEBI:597326"/>
    </cofactor>
</comment>
<evidence type="ECO:0000256" key="3">
    <source>
        <dbReference type="ARBA" id="ARBA00022898"/>
    </source>
</evidence>
<feature type="compositionally biased region" description="Polar residues" evidence="4">
    <location>
        <begin position="1"/>
        <end position="11"/>
    </location>
</feature>
<comment type="similarity">
    <text evidence="2">Belongs to the class-IV pyridoxal-phosphate-dependent aminotransferase family.</text>
</comment>
<keyword evidence="5" id="KW-0032">Aminotransferase</keyword>
<organism evidence="5 6">
    <name type="scientific">Lasiodiplodia theobromae</name>
    <dbReference type="NCBI Taxonomy" id="45133"/>
    <lineage>
        <taxon>Eukaryota</taxon>
        <taxon>Fungi</taxon>
        <taxon>Dikarya</taxon>
        <taxon>Ascomycota</taxon>
        <taxon>Pezizomycotina</taxon>
        <taxon>Dothideomycetes</taxon>
        <taxon>Dothideomycetes incertae sedis</taxon>
        <taxon>Botryosphaeriales</taxon>
        <taxon>Botryosphaeriaceae</taxon>
        <taxon>Lasiodiplodia</taxon>
    </lineage>
</organism>
<evidence type="ECO:0000256" key="4">
    <source>
        <dbReference type="SAM" id="MobiDB-lite"/>
    </source>
</evidence>
<dbReference type="InterPro" id="IPR036038">
    <property type="entry name" value="Aminotransferase-like"/>
</dbReference>
<sequence>MASFTSPTSTDGPPLPIANQKNAIPTPLDATHLTHTLTAHPRPVPSATAIASSPTTICTDHMILASWNHTTGWSAPALQPYAPLSLPPTASCLHYATTCFEGLKTYRGDDSRLRLFRLPRNCARLGRSAARVALPVPDPTALAALVRALLAVDAGRWLPADSASCSPYSGDGDRFLYVRPTLIGTQAQIGL</sequence>
<evidence type="ECO:0000256" key="1">
    <source>
        <dbReference type="ARBA" id="ARBA00001933"/>
    </source>
</evidence>
<dbReference type="PANTHER" id="PTHR11825:SF69">
    <property type="entry name" value="BRANCHED-CHAIN-AMINO-ACID AMINOTRANSFERASE"/>
    <property type="match status" value="1"/>
</dbReference>
<dbReference type="GO" id="GO:0005739">
    <property type="term" value="C:mitochondrion"/>
    <property type="evidence" value="ECO:0007669"/>
    <property type="project" value="TreeGrafter"/>
</dbReference>
<dbReference type="SUPFAM" id="SSF56752">
    <property type="entry name" value="D-aminoacid aminotransferase-like PLP-dependent enzymes"/>
    <property type="match status" value="1"/>
</dbReference>
<accession>A0A5N5DBM1</accession>
<evidence type="ECO:0000313" key="6">
    <source>
        <dbReference type="Proteomes" id="UP000325902"/>
    </source>
</evidence>
<feature type="region of interest" description="Disordered" evidence="4">
    <location>
        <begin position="1"/>
        <end position="22"/>
    </location>
</feature>
<keyword evidence="5" id="KW-0808">Transferase</keyword>
<keyword evidence="3" id="KW-0663">Pyridoxal phosphate</keyword>
<dbReference type="InterPro" id="IPR005786">
    <property type="entry name" value="B_amino_transII"/>
</dbReference>
<dbReference type="PANTHER" id="PTHR11825">
    <property type="entry name" value="SUBGROUP IIII AMINOTRANSFERASE"/>
    <property type="match status" value="1"/>
</dbReference>
<dbReference type="GO" id="GO:0004084">
    <property type="term" value="F:branched-chain-amino-acid transaminase activity"/>
    <property type="evidence" value="ECO:0007669"/>
    <property type="project" value="InterPro"/>
</dbReference>
<dbReference type="AlphaFoldDB" id="A0A5N5DBM1"/>
<dbReference type="GO" id="GO:0009098">
    <property type="term" value="P:L-leucine biosynthetic process"/>
    <property type="evidence" value="ECO:0007669"/>
    <property type="project" value="TreeGrafter"/>
</dbReference>
<dbReference type="Gene3D" id="3.30.470.10">
    <property type="match status" value="1"/>
</dbReference>
<dbReference type="OrthoDB" id="1732691at2759"/>
<evidence type="ECO:0000256" key="2">
    <source>
        <dbReference type="ARBA" id="ARBA00009320"/>
    </source>
</evidence>
<comment type="caution">
    <text evidence="5">The sequence shown here is derived from an EMBL/GenBank/DDBJ whole genome shotgun (WGS) entry which is preliminary data.</text>
</comment>
<gene>
    <name evidence="5" type="ORF">DBV05_g6140</name>
</gene>
<dbReference type="Proteomes" id="UP000325902">
    <property type="component" value="Unassembled WGS sequence"/>
</dbReference>
<name>A0A5N5DBM1_9PEZI</name>
<proteinExistence type="inferred from homology"/>
<dbReference type="GO" id="GO:0009099">
    <property type="term" value="P:L-valine biosynthetic process"/>
    <property type="evidence" value="ECO:0007669"/>
    <property type="project" value="TreeGrafter"/>
</dbReference>
<protein>
    <submittedName>
        <fullName evidence="5">Branched-chain-amino-acid aminotransferase</fullName>
    </submittedName>
</protein>
<dbReference type="InterPro" id="IPR043131">
    <property type="entry name" value="BCAT-like_N"/>
</dbReference>